<dbReference type="Gene3D" id="1.10.10.60">
    <property type="entry name" value="Homeodomain-like"/>
    <property type="match status" value="1"/>
</dbReference>
<evidence type="ECO:0000313" key="6">
    <source>
        <dbReference type="Proteomes" id="UP000472267"/>
    </source>
</evidence>
<dbReference type="Pfam" id="PF00046">
    <property type="entry name" value="Homeodomain"/>
    <property type="match status" value="1"/>
</dbReference>
<evidence type="ECO:0000256" key="1">
    <source>
        <dbReference type="PROSITE-ProRule" id="PRU00108"/>
    </source>
</evidence>
<feature type="compositionally biased region" description="Pro residues" evidence="3">
    <location>
        <begin position="137"/>
        <end position="150"/>
    </location>
</feature>
<accession>A0A672HK71</accession>
<dbReference type="InterPro" id="IPR001356">
    <property type="entry name" value="HD"/>
</dbReference>
<feature type="region of interest" description="Disordered" evidence="3">
    <location>
        <begin position="74"/>
        <end position="122"/>
    </location>
</feature>
<sequence length="190" mass="21269">LMHKSESDPRLATGYRRRKRTTFSKAQLLQLETTFSATQYPDNHTKETLSFITGLPESKIQVWFQNRRARYFKSKKASRTEAGPSRDLQPDSSPSFPGLAPLHPPTPGLSSLPGYPAPSLPQSTRLSTILDRELPSMPAPPLLHPPPPCSPQEVLHQQDPGLPQHCVFPGELDLPDDFEDLLYSSSRLDF</sequence>
<name>A0A672HK71_SALFA</name>
<reference evidence="5" key="3">
    <citation type="submission" date="2025-09" db="UniProtKB">
        <authorList>
            <consortium name="Ensembl"/>
        </authorList>
    </citation>
    <scope>IDENTIFICATION</scope>
</reference>
<dbReference type="Ensembl" id="ENSSFAT00005030408.1">
    <property type="protein sequence ID" value="ENSSFAP00005029329.1"/>
    <property type="gene ID" value="ENSSFAG00005014920.1"/>
</dbReference>
<keyword evidence="6" id="KW-1185">Reference proteome</keyword>
<proteinExistence type="predicted"/>
<reference evidence="5" key="2">
    <citation type="submission" date="2025-08" db="UniProtKB">
        <authorList>
            <consortium name="Ensembl"/>
        </authorList>
    </citation>
    <scope>IDENTIFICATION</scope>
</reference>
<dbReference type="PANTHER" id="PTHR47777">
    <property type="entry name" value="HOMEOBOX PROTEIN SEBOX"/>
    <property type="match status" value="1"/>
</dbReference>
<dbReference type="PANTHER" id="PTHR47777:SF1">
    <property type="entry name" value="HOMEOBOX PROTEIN SEBOX"/>
    <property type="match status" value="1"/>
</dbReference>
<dbReference type="AlphaFoldDB" id="A0A672HK71"/>
<keyword evidence="1 2" id="KW-0371">Homeobox</keyword>
<organism evidence="5 6">
    <name type="scientific">Salarias fasciatus</name>
    <name type="common">Jewelled blenny</name>
    <name type="synonym">Blennius fasciatus</name>
    <dbReference type="NCBI Taxonomy" id="181472"/>
    <lineage>
        <taxon>Eukaryota</taxon>
        <taxon>Metazoa</taxon>
        <taxon>Chordata</taxon>
        <taxon>Craniata</taxon>
        <taxon>Vertebrata</taxon>
        <taxon>Euteleostomi</taxon>
        <taxon>Actinopterygii</taxon>
        <taxon>Neopterygii</taxon>
        <taxon>Teleostei</taxon>
        <taxon>Neoteleostei</taxon>
        <taxon>Acanthomorphata</taxon>
        <taxon>Ovalentaria</taxon>
        <taxon>Blenniimorphae</taxon>
        <taxon>Blenniiformes</taxon>
        <taxon>Blennioidei</taxon>
        <taxon>Blenniidae</taxon>
        <taxon>Salariinae</taxon>
        <taxon>Salarias</taxon>
    </lineage>
</organism>
<dbReference type="SUPFAM" id="SSF46689">
    <property type="entry name" value="Homeodomain-like"/>
    <property type="match status" value="1"/>
</dbReference>
<comment type="subcellular location">
    <subcellularLocation>
        <location evidence="1 2">Nucleus</location>
    </subcellularLocation>
</comment>
<dbReference type="InterPro" id="IPR042223">
    <property type="entry name" value="SEBOX"/>
</dbReference>
<dbReference type="InterPro" id="IPR009057">
    <property type="entry name" value="Homeodomain-like_sf"/>
</dbReference>
<feature type="domain" description="Homeobox" evidence="4">
    <location>
        <begin position="14"/>
        <end position="74"/>
    </location>
</feature>
<evidence type="ECO:0000256" key="3">
    <source>
        <dbReference type="SAM" id="MobiDB-lite"/>
    </source>
</evidence>
<dbReference type="GO" id="GO:0005634">
    <property type="term" value="C:nucleus"/>
    <property type="evidence" value="ECO:0007669"/>
    <property type="project" value="UniProtKB-SubCell"/>
</dbReference>
<dbReference type="OMA" id="YPDINGR"/>
<dbReference type="PROSITE" id="PS50071">
    <property type="entry name" value="HOMEOBOX_2"/>
    <property type="match status" value="1"/>
</dbReference>
<evidence type="ECO:0000259" key="4">
    <source>
        <dbReference type="PROSITE" id="PS50071"/>
    </source>
</evidence>
<dbReference type="CDD" id="cd00086">
    <property type="entry name" value="homeodomain"/>
    <property type="match status" value="1"/>
</dbReference>
<keyword evidence="1 2" id="KW-0539">Nucleus</keyword>
<reference evidence="5" key="1">
    <citation type="submission" date="2019-06" db="EMBL/GenBank/DDBJ databases">
        <authorList>
            <consortium name="Wellcome Sanger Institute Data Sharing"/>
        </authorList>
    </citation>
    <scope>NUCLEOTIDE SEQUENCE [LARGE SCALE GENOMIC DNA]</scope>
</reference>
<dbReference type="InParanoid" id="A0A672HK71"/>
<keyword evidence="1 2" id="KW-0238">DNA-binding</keyword>
<dbReference type="GO" id="GO:0003677">
    <property type="term" value="F:DNA binding"/>
    <property type="evidence" value="ECO:0007669"/>
    <property type="project" value="UniProtKB-UniRule"/>
</dbReference>
<dbReference type="Proteomes" id="UP000472267">
    <property type="component" value="Chromosome 10"/>
</dbReference>
<dbReference type="SMART" id="SM00389">
    <property type="entry name" value="HOX"/>
    <property type="match status" value="1"/>
</dbReference>
<feature type="region of interest" description="Disordered" evidence="3">
    <location>
        <begin position="134"/>
        <end position="168"/>
    </location>
</feature>
<protein>
    <recommendedName>
        <fullName evidence="4">Homeobox domain-containing protein</fullName>
    </recommendedName>
</protein>
<evidence type="ECO:0000256" key="2">
    <source>
        <dbReference type="RuleBase" id="RU000682"/>
    </source>
</evidence>
<evidence type="ECO:0000313" key="5">
    <source>
        <dbReference type="Ensembl" id="ENSSFAP00005029329.1"/>
    </source>
</evidence>
<feature type="DNA-binding region" description="Homeobox" evidence="1">
    <location>
        <begin position="16"/>
        <end position="75"/>
    </location>
</feature>